<keyword evidence="1" id="KW-0614">Plasmid</keyword>
<gene>
    <name evidence="1" type="ORF">PhaeoP36_04013</name>
</gene>
<sequence length="140" mass="15242">MDSRLLLITGCAAALIVGFGMTGPTTKADVYGGQIPSPAGIKTMTVQANLGSCRVPRPPRELHRKAYIRNSYAAVLEIIAGQHWQETGSCDCFFEEVDWSQVVGTSMEFETEDTPIPPFNLNHLRAVADDLNSQKQAACE</sequence>
<proteinExistence type="predicted"/>
<dbReference type="RefSeq" id="WP_096870183.1">
    <property type="nucleotide sequence ID" value="NZ_CP010649.1"/>
</dbReference>
<evidence type="ECO:0000313" key="2">
    <source>
        <dbReference type="Proteomes" id="UP000218891"/>
    </source>
</evidence>
<dbReference type="Proteomes" id="UP000218891">
    <property type="component" value="Plasmid pP36_f"/>
</dbReference>
<accession>A0ABM6PL29</accession>
<organism evidence="1 2">
    <name type="scientific">Phaeobacter piscinae</name>
    <dbReference type="NCBI Taxonomy" id="1580596"/>
    <lineage>
        <taxon>Bacteria</taxon>
        <taxon>Pseudomonadati</taxon>
        <taxon>Pseudomonadota</taxon>
        <taxon>Alphaproteobacteria</taxon>
        <taxon>Rhodobacterales</taxon>
        <taxon>Roseobacteraceae</taxon>
        <taxon>Phaeobacter</taxon>
    </lineage>
</organism>
<name>A0ABM6PL29_9RHOB</name>
<protein>
    <recommendedName>
        <fullName evidence="3">Beta/Gamma crystallin</fullName>
    </recommendedName>
</protein>
<evidence type="ECO:0008006" key="3">
    <source>
        <dbReference type="Google" id="ProtNLM"/>
    </source>
</evidence>
<reference evidence="1 2" key="3">
    <citation type="journal article" date="2017" name="Int. J. Syst. Evol. Microbiol.">
        <title>Adaptation of Surface-Associated Bacteria to the Open Ocean: A Genomically Distinct Subpopulation of Phaeobacter gallaeciensis Colonizes Pacific Mesozooplankton.</title>
        <authorList>
            <person name="Freese H.M."/>
            <person name="Methner A."/>
            <person name="Overmann J."/>
        </authorList>
    </citation>
    <scope>NUCLEOTIDE SEQUENCE [LARGE SCALE GENOMIC DNA]</scope>
    <source>
        <strain evidence="1 2">P36</strain>
    </source>
</reference>
<reference evidence="1 2" key="1">
    <citation type="journal article" date="2017" name="Front. Microbiol.">
        <title>Phaeobacter piscinae sp. nov., a species of the Roseobacter group and potential aquaculture probiont.</title>
        <authorList>
            <person name="Sonnenschein E.C."/>
            <person name="Phippen C.B.W."/>
            <person name="Nielsen K.F."/>
            <person name="Mateiu R.V."/>
            <person name="Melchiorsen J."/>
            <person name="Gram L."/>
            <person name="Overmann J."/>
            <person name="Freese H.M."/>
        </authorList>
    </citation>
    <scope>NUCLEOTIDE SEQUENCE [LARGE SCALE GENOMIC DNA]</scope>
    <source>
        <strain evidence="1 2">P36</strain>
    </source>
</reference>
<dbReference type="EMBL" id="CP010649">
    <property type="protein sequence ID" value="ATG38088.1"/>
    <property type="molecule type" value="Genomic_DNA"/>
</dbReference>
<reference evidence="1 2" key="2">
    <citation type="journal article" date="2017" name="Genome Biol. Evol.">
        <title>Trajectories and Drivers of Genome Evolution in Surface-Associated Marine Phaeobacter.</title>
        <authorList>
            <person name="Freese H.M."/>
            <person name="Sikorski J."/>
            <person name="Bunk B."/>
            <person name="Scheuner C."/>
            <person name="Meier-Kolthoff J.P."/>
            <person name="Sproer C."/>
            <person name="Gram L."/>
            <person name="Overmann J."/>
        </authorList>
    </citation>
    <scope>NUCLEOTIDE SEQUENCE [LARGE SCALE GENOMIC DNA]</scope>
    <source>
        <strain evidence="1 2">P36</strain>
    </source>
</reference>
<evidence type="ECO:0000313" key="1">
    <source>
        <dbReference type="EMBL" id="ATG38088.1"/>
    </source>
</evidence>
<geneLocation type="plasmid" evidence="1 2">
    <name>pP36_f</name>
</geneLocation>
<reference evidence="1 2" key="4">
    <citation type="journal article" date="2018" name="Environ. Microbiol. Rep.">
        <title>Phylogenetic distribution of roseobacticides in the Roseobacter group and their effect on microalgae.</title>
        <authorList>
            <person name="Sonnenschein E.C."/>
            <person name="Phippen C.B."/>
            <person name="Bentzon-Tilia M."/>
            <person name="Rasmussen S.A."/>
            <person name="Nielsen K.F."/>
            <person name="Gram L."/>
        </authorList>
    </citation>
    <scope>NUCLEOTIDE SEQUENCE [LARGE SCALE GENOMIC DNA]</scope>
    <source>
        <strain evidence="1 2">P36</strain>
    </source>
</reference>
<keyword evidence="2" id="KW-1185">Reference proteome</keyword>